<dbReference type="InterPro" id="IPR050680">
    <property type="entry name" value="YpeA/RimI_acetyltransf"/>
</dbReference>
<evidence type="ECO:0000313" key="5">
    <source>
        <dbReference type="Proteomes" id="UP000051162"/>
    </source>
</evidence>
<feature type="domain" description="N-acetyltransferase" evidence="3">
    <location>
        <begin position="6"/>
        <end position="174"/>
    </location>
</feature>
<dbReference type="OrthoDB" id="7205533at2"/>
<dbReference type="InterPro" id="IPR016181">
    <property type="entry name" value="Acyl_CoA_acyltransferase"/>
</dbReference>
<keyword evidence="5" id="KW-1185">Reference proteome</keyword>
<protein>
    <submittedName>
        <fullName evidence="4">Spermine spermidine n-acetyltransferase</fullName>
    </submittedName>
</protein>
<dbReference type="PROSITE" id="PS51186">
    <property type="entry name" value="GNAT"/>
    <property type="match status" value="1"/>
</dbReference>
<dbReference type="GeneID" id="84781789"/>
<dbReference type="RefSeq" id="WP_056943543.1">
    <property type="nucleotide sequence ID" value="NZ_AZDT01000006.1"/>
</dbReference>
<dbReference type="AlphaFoldDB" id="A0A0R1K207"/>
<evidence type="ECO:0000256" key="2">
    <source>
        <dbReference type="ARBA" id="ARBA00023315"/>
    </source>
</evidence>
<keyword evidence="2" id="KW-0012">Acyltransferase</keyword>
<dbReference type="CDD" id="cd04301">
    <property type="entry name" value="NAT_SF"/>
    <property type="match status" value="1"/>
</dbReference>
<organism evidence="4 5">
    <name type="scientific">Levilactobacillus namurensis DSM 19117</name>
    <dbReference type="NCBI Taxonomy" id="1423773"/>
    <lineage>
        <taxon>Bacteria</taxon>
        <taxon>Bacillati</taxon>
        <taxon>Bacillota</taxon>
        <taxon>Bacilli</taxon>
        <taxon>Lactobacillales</taxon>
        <taxon>Lactobacillaceae</taxon>
        <taxon>Levilactobacillus</taxon>
    </lineage>
</organism>
<name>A0A0R1K207_9LACO</name>
<reference evidence="4 5" key="1">
    <citation type="journal article" date="2015" name="Genome Announc.">
        <title>Expanding the biotechnology potential of lactobacilli through comparative genomics of 213 strains and associated genera.</title>
        <authorList>
            <person name="Sun Z."/>
            <person name="Harris H.M."/>
            <person name="McCann A."/>
            <person name="Guo C."/>
            <person name="Argimon S."/>
            <person name="Zhang W."/>
            <person name="Yang X."/>
            <person name="Jeffery I.B."/>
            <person name="Cooney J.C."/>
            <person name="Kagawa T.F."/>
            <person name="Liu W."/>
            <person name="Song Y."/>
            <person name="Salvetti E."/>
            <person name="Wrobel A."/>
            <person name="Rasinkangas P."/>
            <person name="Parkhill J."/>
            <person name="Rea M.C."/>
            <person name="O'Sullivan O."/>
            <person name="Ritari J."/>
            <person name="Douillard F.P."/>
            <person name="Paul Ross R."/>
            <person name="Yang R."/>
            <person name="Briner A.E."/>
            <person name="Felis G.E."/>
            <person name="de Vos W.M."/>
            <person name="Barrangou R."/>
            <person name="Klaenhammer T.R."/>
            <person name="Caufield P.W."/>
            <person name="Cui Y."/>
            <person name="Zhang H."/>
            <person name="O'Toole P.W."/>
        </authorList>
    </citation>
    <scope>NUCLEOTIDE SEQUENCE [LARGE SCALE GENOMIC DNA]</scope>
    <source>
        <strain evidence="4 5">DSM 19117</strain>
    </source>
</reference>
<dbReference type="Pfam" id="PF00583">
    <property type="entry name" value="Acetyltransf_1"/>
    <property type="match status" value="1"/>
</dbReference>
<accession>A0A0R1K207</accession>
<dbReference type="PANTHER" id="PTHR43420:SF47">
    <property type="entry name" value="N-ACETYLTRANSFERASE DOMAIN-CONTAINING PROTEIN"/>
    <property type="match status" value="1"/>
</dbReference>
<dbReference type="PATRIC" id="fig|1423773.3.peg.2006"/>
<evidence type="ECO:0000259" key="3">
    <source>
        <dbReference type="PROSITE" id="PS51186"/>
    </source>
</evidence>
<keyword evidence="1 4" id="KW-0808">Transferase</keyword>
<dbReference type="Proteomes" id="UP000051162">
    <property type="component" value="Unassembled WGS sequence"/>
</dbReference>
<sequence>MNQNIPSLHPCNLTDLPTLQAISRETFAATFGAANTTQDLAKYLDTAYATDKLHREMINPDSHFYFLQVGSEVCGYLKVNTGDAQSEAMGANDFEVERIYVRPAYQKRGYGRILIELAEALATNAHKDQMWLGVWEHNDNARGFYARIGFHRIGQHTFTLGSSQQTDYLMAKPL</sequence>
<evidence type="ECO:0000256" key="1">
    <source>
        <dbReference type="ARBA" id="ARBA00022679"/>
    </source>
</evidence>
<comment type="caution">
    <text evidence="4">The sequence shown here is derived from an EMBL/GenBank/DDBJ whole genome shotgun (WGS) entry which is preliminary data.</text>
</comment>
<dbReference type="GO" id="GO:0016747">
    <property type="term" value="F:acyltransferase activity, transferring groups other than amino-acyl groups"/>
    <property type="evidence" value="ECO:0007669"/>
    <property type="project" value="InterPro"/>
</dbReference>
<dbReference type="InterPro" id="IPR000182">
    <property type="entry name" value="GNAT_dom"/>
</dbReference>
<dbReference type="STRING" id="1423773.FD30_GL001960"/>
<proteinExistence type="predicted"/>
<dbReference type="PANTHER" id="PTHR43420">
    <property type="entry name" value="ACETYLTRANSFERASE"/>
    <property type="match status" value="1"/>
</dbReference>
<dbReference type="EMBL" id="AZDT01000006">
    <property type="protein sequence ID" value="KRK77445.1"/>
    <property type="molecule type" value="Genomic_DNA"/>
</dbReference>
<dbReference type="Gene3D" id="3.40.630.30">
    <property type="match status" value="1"/>
</dbReference>
<gene>
    <name evidence="4" type="ORF">FD30_GL001960</name>
</gene>
<dbReference type="SUPFAM" id="SSF55729">
    <property type="entry name" value="Acyl-CoA N-acyltransferases (Nat)"/>
    <property type="match status" value="1"/>
</dbReference>
<evidence type="ECO:0000313" key="4">
    <source>
        <dbReference type="EMBL" id="KRK77445.1"/>
    </source>
</evidence>